<keyword evidence="5" id="KW-1185">Reference proteome</keyword>
<dbReference type="AlphaFoldDB" id="A0A8H5XTB0"/>
<reference evidence="4 5" key="1">
    <citation type="submission" date="2020-05" db="EMBL/GenBank/DDBJ databases">
        <title>Identification and distribution of gene clusters putatively required for synthesis of sphingolipid metabolism inhibitors in phylogenetically diverse species of the filamentous fungus Fusarium.</title>
        <authorList>
            <person name="Kim H.-S."/>
            <person name="Busman M."/>
            <person name="Brown D.W."/>
            <person name="Divon H."/>
            <person name="Uhlig S."/>
            <person name="Proctor R.H."/>
        </authorList>
    </citation>
    <scope>NUCLEOTIDE SEQUENCE [LARGE SCALE GENOMIC DNA]</scope>
    <source>
        <strain evidence="4 5">NRRL 66235</strain>
    </source>
</reference>
<dbReference type="InterPro" id="IPR016197">
    <property type="entry name" value="Chromo-like_dom_sf"/>
</dbReference>
<dbReference type="Pfam" id="PF00385">
    <property type="entry name" value="Chromo"/>
    <property type="match status" value="1"/>
</dbReference>
<sequence length="103" mass="11845">MAKLSDMDAPKENEAPKSCAPPDAQGRRDRATGFKEYHVFKIIRSRRNPGCGVEFLVQWVGFRETDATWEPRAKIDNIAPLAVQEFNDKERERKGRIKKRLSS</sequence>
<feature type="region of interest" description="Disordered" evidence="2">
    <location>
        <begin position="1"/>
        <end position="30"/>
    </location>
</feature>
<evidence type="ECO:0000313" key="5">
    <source>
        <dbReference type="Proteomes" id="UP000544331"/>
    </source>
</evidence>
<dbReference type="SUPFAM" id="SSF54160">
    <property type="entry name" value="Chromo domain-like"/>
    <property type="match status" value="1"/>
</dbReference>
<dbReference type="Gene3D" id="2.40.50.40">
    <property type="match status" value="1"/>
</dbReference>
<evidence type="ECO:0000256" key="2">
    <source>
        <dbReference type="SAM" id="MobiDB-lite"/>
    </source>
</evidence>
<evidence type="ECO:0000256" key="1">
    <source>
        <dbReference type="ARBA" id="ARBA00011353"/>
    </source>
</evidence>
<protein>
    <recommendedName>
        <fullName evidence="3">Chromo domain-containing protein</fullName>
    </recommendedName>
</protein>
<gene>
    <name evidence="4" type="ORF">FMUND_14853</name>
</gene>
<dbReference type="InterPro" id="IPR000953">
    <property type="entry name" value="Chromo/chromo_shadow_dom"/>
</dbReference>
<dbReference type="GO" id="GO:0006338">
    <property type="term" value="P:chromatin remodeling"/>
    <property type="evidence" value="ECO:0007669"/>
    <property type="project" value="UniProtKB-ARBA"/>
</dbReference>
<comment type="caution">
    <text evidence="4">The sequence shown here is derived from an EMBL/GenBank/DDBJ whole genome shotgun (WGS) entry which is preliminary data.</text>
</comment>
<proteinExistence type="predicted"/>
<accession>A0A8H5XTB0</accession>
<dbReference type="InterPro" id="IPR023780">
    <property type="entry name" value="Chromo_domain"/>
</dbReference>
<feature type="compositionally biased region" description="Basic and acidic residues" evidence="2">
    <location>
        <begin position="1"/>
        <end position="15"/>
    </location>
</feature>
<feature type="domain" description="Chromo" evidence="3">
    <location>
        <begin position="37"/>
        <end position="98"/>
    </location>
</feature>
<dbReference type="EMBL" id="JAAOAN010000834">
    <property type="protein sequence ID" value="KAF5699211.1"/>
    <property type="molecule type" value="Genomic_DNA"/>
</dbReference>
<dbReference type="Proteomes" id="UP000544331">
    <property type="component" value="Unassembled WGS sequence"/>
</dbReference>
<dbReference type="SMART" id="SM00298">
    <property type="entry name" value="CHROMO"/>
    <property type="match status" value="1"/>
</dbReference>
<name>A0A8H5XTB0_9HYPO</name>
<evidence type="ECO:0000313" key="4">
    <source>
        <dbReference type="EMBL" id="KAF5699211.1"/>
    </source>
</evidence>
<dbReference type="CDD" id="cd00024">
    <property type="entry name" value="CD_CSD"/>
    <property type="match status" value="1"/>
</dbReference>
<dbReference type="PROSITE" id="PS50013">
    <property type="entry name" value="CHROMO_2"/>
    <property type="match status" value="1"/>
</dbReference>
<evidence type="ECO:0000259" key="3">
    <source>
        <dbReference type="PROSITE" id="PS50013"/>
    </source>
</evidence>
<dbReference type="OrthoDB" id="433924at2759"/>
<organism evidence="4 5">
    <name type="scientific">Fusarium mundagurra</name>
    <dbReference type="NCBI Taxonomy" id="1567541"/>
    <lineage>
        <taxon>Eukaryota</taxon>
        <taxon>Fungi</taxon>
        <taxon>Dikarya</taxon>
        <taxon>Ascomycota</taxon>
        <taxon>Pezizomycotina</taxon>
        <taxon>Sordariomycetes</taxon>
        <taxon>Hypocreomycetidae</taxon>
        <taxon>Hypocreales</taxon>
        <taxon>Nectriaceae</taxon>
        <taxon>Fusarium</taxon>
        <taxon>Fusarium fujikuroi species complex</taxon>
    </lineage>
</organism>
<comment type="subunit">
    <text evidence="1">Component of the NuA4 histone acetyltransferase complex.</text>
</comment>